<dbReference type="EMBL" id="BAABME010017693">
    <property type="protein sequence ID" value="GAA0151010.1"/>
    <property type="molecule type" value="Genomic_DNA"/>
</dbReference>
<organism evidence="1 2">
    <name type="scientific">Lithospermum erythrorhizon</name>
    <name type="common">Purple gromwell</name>
    <name type="synonym">Lithospermum officinale var. erythrorhizon</name>
    <dbReference type="NCBI Taxonomy" id="34254"/>
    <lineage>
        <taxon>Eukaryota</taxon>
        <taxon>Viridiplantae</taxon>
        <taxon>Streptophyta</taxon>
        <taxon>Embryophyta</taxon>
        <taxon>Tracheophyta</taxon>
        <taxon>Spermatophyta</taxon>
        <taxon>Magnoliopsida</taxon>
        <taxon>eudicotyledons</taxon>
        <taxon>Gunneridae</taxon>
        <taxon>Pentapetalae</taxon>
        <taxon>asterids</taxon>
        <taxon>lamiids</taxon>
        <taxon>Boraginales</taxon>
        <taxon>Boraginaceae</taxon>
        <taxon>Boraginoideae</taxon>
        <taxon>Lithospermeae</taxon>
        <taxon>Lithospermum</taxon>
    </lineage>
</organism>
<dbReference type="Proteomes" id="UP001454036">
    <property type="component" value="Unassembled WGS sequence"/>
</dbReference>
<evidence type="ECO:0000313" key="1">
    <source>
        <dbReference type="EMBL" id="GAA0151010.1"/>
    </source>
</evidence>
<protein>
    <submittedName>
        <fullName evidence="1">Uncharacterized protein</fullName>
    </submittedName>
</protein>
<proteinExistence type="predicted"/>
<accession>A0AAV3PL22</accession>
<evidence type="ECO:0000313" key="2">
    <source>
        <dbReference type="Proteomes" id="UP001454036"/>
    </source>
</evidence>
<sequence length="110" mass="12620">MDRSEEENEDYWSIPEESFMEIDMGQLEDWTEDNEKDPLDGGSIPFLDFISLMGLDDLQHLGCPFTWSGTRQGKSIFEELDRAMSNFTGTVSSLNLPIKSYPFKDRTTVP</sequence>
<keyword evidence="2" id="KW-1185">Reference proteome</keyword>
<comment type="caution">
    <text evidence="1">The sequence shown here is derived from an EMBL/GenBank/DDBJ whole genome shotgun (WGS) entry which is preliminary data.</text>
</comment>
<reference evidence="1 2" key="1">
    <citation type="submission" date="2024-01" db="EMBL/GenBank/DDBJ databases">
        <title>The complete chloroplast genome sequence of Lithospermum erythrorhizon: insights into the phylogenetic relationship among Boraginaceae species and the maternal lineages of purple gromwells.</title>
        <authorList>
            <person name="Okada T."/>
            <person name="Watanabe K."/>
        </authorList>
    </citation>
    <scope>NUCLEOTIDE SEQUENCE [LARGE SCALE GENOMIC DNA]</scope>
</reference>
<name>A0AAV3PL22_LITER</name>
<gene>
    <name evidence="1" type="ORF">LIER_37218</name>
</gene>
<dbReference type="AlphaFoldDB" id="A0AAV3PL22"/>